<dbReference type="AlphaFoldDB" id="A0A133VK69"/>
<reference evidence="1 2" key="1">
    <citation type="journal article" date="2016" name="Sci. Rep.">
        <title>Metabolic traits of an uncultured archaeal lineage -MSBL1- from brine pools of the Red Sea.</title>
        <authorList>
            <person name="Mwirichia R."/>
            <person name="Alam I."/>
            <person name="Rashid M."/>
            <person name="Vinu M."/>
            <person name="Ba-Alawi W."/>
            <person name="Anthony Kamau A."/>
            <person name="Kamanda Ngugi D."/>
            <person name="Goker M."/>
            <person name="Klenk H.P."/>
            <person name="Bajic V."/>
            <person name="Stingl U."/>
        </authorList>
    </citation>
    <scope>NUCLEOTIDE SEQUENCE [LARGE SCALE GENOMIC DNA]</scope>
    <source>
        <strain evidence="1">SCGC-AAA382K21</strain>
    </source>
</reference>
<dbReference type="EMBL" id="LHYH01000024">
    <property type="protein sequence ID" value="KXB06813.1"/>
    <property type="molecule type" value="Genomic_DNA"/>
</dbReference>
<evidence type="ECO:0000313" key="2">
    <source>
        <dbReference type="Proteomes" id="UP000070504"/>
    </source>
</evidence>
<organism evidence="1 2">
    <name type="scientific">candidate division MSBL1 archaeon SCGC-AAA382K21</name>
    <dbReference type="NCBI Taxonomy" id="1698283"/>
    <lineage>
        <taxon>Archaea</taxon>
        <taxon>Methanobacteriati</taxon>
        <taxon>Methanobacteriota</taxon>
        <taxon>candidate division MSBL1</taxon>
    </lineage>
</organism>
<dbReference type="Proteomes" id="UP000070504">
    <property type="component" value="Unassembled WGS sequence"/>
</dbReference>
<evidence type="ECO:0000313" key="1">
    <source>
        <dbReference type="EMBL" id="KXB06813.1"/>
    </source>
</evidence>
<gene>
    <name evidence="1" type="ORF">AKJ54_01065</name>
</gene>
<keyword evidence="2" id="KW-1185">Reference proteome</keyword>
<protein>
    <submittedName>
        <fullName evidence="1">Uncharacterized protein</fullName>
    </submittedName>
</protein>
<name>A0A133VK69_9EURY</name>
<comment type="caution">
    <text evidence="1">The sequence shown here is derived from an EMBL/GenBank/DDBJ whole genome shotgun (WGS) entry which is preliminary data.</text>
</comment>
<proteinExistence type="predicted"/>
<accession>A0A133VK69</accession>
<sequence length="90" mass="10414">MGKAKDLFQSVGGNLKEPQVRVWIHPGREGKSGDDYFYVIEKGNLKENIEEAKRFCNERKGAEDEPLIAYQGFEYTVNTFFEETNFDNTE</sequence>